<evidence type="ECO:0008006" key="3">
    <source>
        <dbReference type="Google" id="ProtNLM"/>
    </source>
</evidence>
<dbReference type="Proteomes" id="UP001432146">
    <property type="component" value="Unassembled WGS sequence"/>
</dbReference>
<accession>A0AAW0ZZA6</accession>
<organism evidence="1 2">
    <name type="scientific">Tetragonisca angustula</name>
    <dbReference type="NCBI Taxonomy" id="166442"/>
    <lineage>
        <taxon>Eukaryota</taxon>
        <taxon>Metazoa</taxon>
        <taxon>Ecdysozoa</taxon>
        <taxon>Arthropoda</taxon>
        <taxon>Hexapoda</taxon>
        <taxon>Insecta</taxon>
        <taxon>Pterygota</taxon>
        <taxon>Neoptera</taxon>
        <taxon>Endopterygota</taxon>
        <taxon>Hymenoptera</taxon>
        <taxon>Apocrita</taxon>
        <taxon>Aculeata</taxon>
        <taxon>Apoidea</taxon>
        <taxon>Anthophila</taxon>
        <taxon>Apidae</taxon>
        <taxon>Tetragonisca</taxon>
    </lineage>
</organism>
<dbReference type="AlphaFoldDB" id="A0AAW0ZZA6"/>
<sequence length="100" mass="11569">MDQTRVCPSWVAPPSSPIDNNIRIPYLDDDFSLDELNLTLRNLNANSAPGPDQIDNNMIIHLPLNWKQILLDNINNCYKAHTYQREWTESNIKLIPKPNK</sequence>
<dbReference type="EMBL" id="JAWNGG020000089">
    <property type="protein sequence ID" value="KAK9302821.1"/>
    <property type="molecule type" value="Genomic_DNA"/>
</dbReference>
<keyword evidence="2" id="KW-1185">Reference proteome</keyword>
<reference evidence="1 2" key="1">
    <citation type="submission" date="2024-05" db="EMBL/GenBank/DDBJ databases">
        <title>The nuclear and mitochondrial genome assemblies of Tetragonisca angustula (Apidae: Meliponini), a tiny yet remarkable pollinator in the Neotropics.</title>
        <authorList>
            <person name="Ferrari R."/>
            <person name="Ricardo P.C."/>
            <person name="Dias F.C."/>
            <person name="Araujo N.S."/>
            <person name="Soares D.O."/>
            <person name="Zhou Q.-S."/>
            <person name="Zhu C.-D."/>
            <person name="Coutinho L."/>
            <person name="Airas M.C."/>
            <person name="Batista T.M."/>
        </authorList>
    </citation>
    <scope>NUCLEOTIDE SEQUENCE [LARGE SCALE GENOMIC DNA]</scope>
    <source>
        <strain evidence="1">ASF017062</strain>
        <tissue evidence="1">Abdomen</tissue>
    </source>
</reference>
<gene>
    <name evidence="1" type="ORF">QLX08_005310</name>
</gene>
<evidence type="ECO:0000313" key="2">
    <source>
        <dbReference type="Proteomes" id="UP001432146"/>
    </source>
</evidence>
<name>A0AAW0ZZA6_9HYME</name>
<comment type="caution">
    <text evidence="1">The sequence shown here is derived from an EMBL/GenBank/DDBJ whole genome shotgun (WGS) entry which is preliminary data.</text>
</comment>
<evidence type="ECO:0000313" key="1">
    <source>
        <dbReference type="EMBL" id="KAK9302821.1"/>
    </source>
</evidence>
<proteinExistence type="predicted"/>
<protein>
    <recommendedName>
        <fullName evidence="3">Reverse transcriptase</fullName>
    </recommendedName>
</protein>